<gene>
    <name evidence="1" type="ORF">H9653_11895</name>
</gene>
<keyword evidence="2" id="KW-1185">Reference proteome</keyword>
<evidence type="ECO:0000313" key="2">
    <source>
        <dbReference type="Proteomes" id="UP000606724"/>
    </source>
</evidence>
<dbReference type="Proteomes" id="UP000606724">
    <property type="component" value="Unassembled WGS sequence"/>
</dbReference>
<proteinExistence type="predicted"/>
<accession>A0ABR8RLW1</accession>
<comment type="caution">
    <text evidence="1">The sequence shown here is derived from an EMBL/GenBank/DDBJ whole genome shotgun (WGS) entry which is preliminary data.</text>
</comment>
<name>A0ABR8RLW1_9GAMM</name>
<reference evidence="1 2" key="1">
    <citation type="submission" date="2020-08" db="EMBL/GenBank/DDBJ databases">
        <title>A Genomic Blueprint of the Chicken Gut Microbiome.</title>
        <authorList>
            <person name="Gilroy R."/>
            <person name="Ravi A."/>
            <person name="Getino M."/>
            <person name="Pursley I."/>
            <person name="Horton D.L."/>
            <person name="Alikhan N.-F."/>
            <person name="Baker D."/>
            <person name="Gharbi K."/>
            <person name="Hall N."/>
            <person name="Watson M."/>
            <person name="Adriaenssens E.M."/>
            <person name="Foster-Nyarko E."/>
            <person name="Jarju S."/>
            <person name="Secka A."/>
            <person name="Antonio M."/>
            <person name="Oren A."/>
            <person name="Chaudhuri R."/>
            <person name="La Ragione R.M."/>
            <person name="Hildebrand F."/>
            <person name="Pallen M.J."/>
        </authorList>
    </citation>
    <scope>NUCLEOTIDE SEQUENCE [LARGE SCALE GENOMIC DNA]</scope>
    <source>
        <strain evidence="1 2">Sa4CVA2</strain>
    </source>
</reference>
<dbReference type="EMBL" id="JACSQR010000054">
    <property type="protein sequence ID" value="MBD7948704.1"/>
    <property type="molecule type" value="Genomic_DNA"/>
</dbReference>
<organism evidence="1 2">
    <name type="scientific">Psychrobacter communis</name>
    <dbReference type="NCBI Taxonomy" id="2762238"/>
    <lineage>
        <taxon>Bacteria</taxon>
        <taxon>Pseudomonadati</taxon>
        <taxon>Pseudomonadota</taxon>
        <taxon>Gammaproteobacteria</taxon>
        <taxon>Moraxellales</taxon>
        <taxon>Moraxellaceae</taxon>
        <taxon>Psychrobacter</taxon>
    </lineage>
</organism>
<sequence length="130" mass="15676">MDKRRRNMQRYNAVRSARVEAMIEFLKDIDFGGTELCQLGIEDGYRLEREVNSYRAMQIARYFGVNVSKSKLTQFSKPKDHRYDFTAAQLMGYISEHYDELMNYWEWFVQPAIRKAREKYPIEKELENKK</sequence>
<evidence type="ECO:0000313" key="1">
    <source>
        <dbReference type="EMBL" id="MBD7948704.1"/>
    </source>
</evidence>
<protein>
    <submittedName>
        <fullName evidence="1">Uncharacterized protein</fullName>
    </submittedName>
</protein>